<dbReference type="EMBL" id="SDAM02001235">
    <property type="protein sequence ID" value="KAH6822660.1"/>
    <property type="molecule type" value="Genomic_DNA"/>
</dbReference>
<feature type="region of interest" description="Disordered" evidence="7">
    <location>
        <begin position="295"/>
        <end position="314"/>
    </location>
</feature>
<accession>A0AAD4IWW2</accession>
<dbReference type="SMART" id="SM00213">
    <property type="entry name" value="UBQ"/>
    <property type="match status" value="2"/>
</dbReference>
<dbReference type="PROSITE" id="PS50053">
    <property type="entry name" value="UBIQUITIN_2"/>
    <property type="match status" value="2"/>
</dbReference>
<evidence type="ECO:0000256" key="5">
    <source>
        <dbReference type="ARBA" id="ARBA00022777"/>
    </source>
</evidence>
<evidence type="ECO:0000313" key="10">
    <source>
        <dbReference type="EMBL" id="KAH6822660.1"/>
    </source>
</evidence>
<organism evidence="10 11">
    <name type="scientific">Perilla frutescens var. hirtella</name>
    <name type="common">Perilla citriodora</name>
    <name type="synonym">Perilla setoyensis</name>
    <dbReference type="NCBI Taxonomy" id="608512"/>
    <lineage>
        <taxon>Eukaryota</taxon>
        <taxon>Viridiplantae</taxon>
        <taxon>Streptophyta</taxon>
        <taxon>Embryophyta</taxon>
        <taxon>Tracheophyta</taxon>
        <taxon>Spermatophyta</taxon>
        <taxon>Magnoliopsida</taxon>
        <taxon>eudicotyledons</taxon>
        <taxon>Gunneridae</taxon>
        <taxon>Pentapetalae</taxon>
        <taxon>asterids</taxon>
        <taxon>lamiids</taxon>
        <taxon>Lamiales</taxon>
        <taxon>Lamiaceae</taxon>
        <taxon>Nepetoideae</taxon>
        <taxon>Elsholtzieae</taxon>
        <taxon>Perilla</taxon>
    </lineage>
</organism>
<evidence type="ECO:0000256" key="6">
    <source>
        <dbReference type="ARBA" id="ARBA00022840"/>
    </source>
</evidence>
<keyword evidence="11" id="KW-1185">Reference proteome</keyword>
<evidence type="ECO:0000256" key="2">
    <source>
        <dbReference type="ARBA" id="ARBA00012169"/>
    </source>
</evidence>
<keyword evidence="4" id="KW-0547">Nucleotide-binding</keyword>
<evidence type="ECO:0000259" key="9">
    <source>
        <dbReference type="PROSITE" id="PS50290"/>
    </source>
</evidence>
<dbReference type="CDD" id="cd17039">
    <property type="entry name" value="Ubl_ubiquitin_like"/>
    <property type="match status" value="1"/>
</dbReference>
<feature type="domain" description="Ubiquitin-like" evidence="8">
    <location>
        <begin position="32"/>
        <end position="105"/>
    </location>
</feature>
<evidence type="ECO:0000313" key="11">
    <source>
        <dbReference type="Proteomes" id="UP001190926"/>
    </source>
</evidence>
<comment type="similarity">
    <text evidence="1">Belongs to the PI3/PI4-kinase family. Type II PI4K subfamily.</text>
</comment>
<dbReference type="Proteomes" id="UP001190926">
    <property type="component" value="Unassembled WGS sequence"/>
</dbReference>
<dbReference type="Gene3D" id="3.10.20.90">
    <property type="entry name" value="Phosphatidylinositol 3-kinase Catalytic Subunit, Chain A, domain 1"/>
    <property type="match status" value="2"/>
</dbReference>
<dbReference type="Pfam" id="PF00454">
    <property type="entry name" value="PI3_PI4_kinase"/>
    <property type="match status" value="1"/>
</dbReference>
<dbReference type="InterPro" id="IPR044571">
    <property type="entry name" value="P4KG1-8"/>
</dbReference>
<evidence type="ECO:0000256" key="1">
    <source>
        <dbReference type="ARBA" id="ARBA00008941"/>
    </source>
</evidence>
<feature type="domain" description="PI3K/PI4K catalytic" evidence="9">
    <location>
        <begin position="259"/>
        <end position="558"/>
    </location>
</feature>
<feature type="domain" description="Ubiquitin-like" evidence="8">
    <location>
        <begin position="112"/>
        <end position="183"/>
    </location>
</feature>
<dbReference type="SUPFAM" id="SSF54236">
    <property type="entry name" value="Ubiquitin-like"/>
    <property type="match status" value="2"/>
</dbReference>
<sequence>MSAVDVALSPTRKETAQSAGWFNDQLDLCSSESIEIYITLGGSTTPMRVMESDSISSVKLRIQACKGFVVKRQKLVFGGRVLSRTNSLVKDYGITNGNALHLALRISDLQLINVRTACGEEFEFLVDRHRNVGYLKRRIAKKGKGFLDTDPEVYCDGEKLEDDTLINDLSNNNDAVIHLVVQKFAKVWTKPVERDVELSIVAPNLDKRTDGIHEEKSRGMSVLPDRDFFLEPIIVNPRVKLPPFLWKMVESVSEGLAQGKQPIRSSEGTGGSYFMQDATGNKYVGVFKPTDEEPLAVNNPQGLPPSTNGEGLKRGTRVGEGAWREVAAYILDHPYEGRPQSLFRPETGFAGVPPTMMVHCLHRGFNHPKGFDCSSENAKIGSLQMFRKNHGSCEDIGPRDFPVHEVHKISVLDIRVANADRHAGNILLHKDTEKGRISLIPIDHGYCLPENFEDCTFEWLYWPQARQPFSQNTLDYIKSLDAEQDIAILEFYGLDLSPECARTLRISTMLLKKGAQRGLTPRAIGSIMCRESLNKKSVIEEIVEDAMDGMLPGMSEAAFLETVSEIMDATLDKQVK</sequence>
<reference evidence="10 11" key="1">
    <citation type="journal article" date="2021" name="Nat. Commun.">
        <title>Incipient diploidization of the medicinal plant Perilla within 10,000 years.</title>
        <authorList>
            <person name="Zhang Y."/>
            <person name="Shen Q."/>
            <person name="Leng L."/>
            <person name="Zhang D."/>
            <person name="Chen S."/>
            <person name="Shi Y."/>
            <person name="Ning Z."/>
            <person name="Chen S."/>
        </authorList>
    </citation>
    <scope>NUCLEOTIDE SEQUENCE [LARGE SCALE GENOMIC DNA]</scope>
    <source>
        <strain evidence="11">cv. PC099</strain>
    </source>
</reference>
<evidence type="ECO:0000259" key="8">
    <source>
        <dbReference type="PROSITE" id="PS50053"/>
    </source>
</evidence>
<evidence type="ECO:0000256" key="4">
    <source>
        <dbReference type="ARBA" id="ARBA00022741"/>
    </source>
</evidence>
<dbReference type="InterPro" id="IPR000403">
    <property type="entry name" value="PI3/4_kinase_cat_dom"/>
</dbReference>
<proteinExistence type="inferred from homology"/>
<comment type="caution">
    <text evidence="10">The sequence shown here is derived from an EMBL/GenBank/DDBJ whole genome shotgun (WGS) entry which is preliminary data.</text>
</comment>
<gene>
    <name evidence="10" type="ORF">C2S53_017206</name>
</gene>
<feature type="compositionally biased region" description="Polar residues" evidence="7">
    <location>
        <begin position="298"/>
        <end position="309"/>
    </location>
</feature>
<name>A0AAD4IWW2_PERFH</name>
<keyword evidence="5" id="KW-0418">Kinase</keyword>
<dbReference type="GO" id="GO:0004430">
    <property type="term" value="F:1-phosphatidylinositol 4-kinase activity"/>
    <property type="evidence" value="ECO:0007669"/>
    <property type="project" value="UniProtKB-EC"/>
</dbReference>
<dbReference type="InterPro" id="IPR029071">
    <property type="entry name" value="Ubiquitin-like_domsf"/>
</dbReference>
<dbReference type="PANTHER" id="PTHR45800:SF5">
    <property type="entry name" value="PHOSPHATIDYLINOSITOL 4-KINASE GAMMA 2"/>
    <property type="match status" value="1"/>
</dbReference>
<dbReference type="InterPro" id="IPR011009">
    <property type="entry name" value="Kinase-like_dom_sf"/>
</dbReference>
<dbReference type="PROSITE" id="PS50290">
    <property type="entry name" value="PI3_4_KINASE_3"/>
    <property type="match status" value="1"/>
</dbReference>
<dbReference type="Pfam" id="PF00240">
    <property type="entry name" value="ubiquitin"/>
    <property type="match status" value="2"/>
</dbReference>
<dbReference type="SUPFAM" id="SSF56112">
    <property type="entry name" value="Protein kinase-like (PK-like)"/>
    <property type="match status" value="1"/>
</dbReference>
<dbReference type="PANTHER" id="PTHR45800">
    <property type="entry name" value="PHOSPHATIDYLINOSITOL 4-KINASE GAMMA"/>
    <property type="match status" value="1"/>
</dbReference>
<dbReference type="GO" id="GO:0005524">
    <property type="term" value="F:ATP binding"/>
    <property type="evidence" value="ECO:0007669"/>
    <property type="project" value="UniProtKB-KW"/>
</dbReference>
<dbReference type="AlphaFoldDB" id="A0AAD4IWW2"/>
<protein>
    <recommendedName>
        <fullName evidence="2">1-phosphatidylinositol 4-kinase</fullName>
        <ecNumber evidence="2">2.7.1.67</ecNumber>
    </recommendedName>
</protein>
<dbReference type="InterPro" id="IPR000626">
    <property type="entry name" value="Ubiquitin-like_dom"/>
</dbReference>
<evidence type="ECO:0000256" key="7">
    <source>
        <dbReference type="SAM" id="MobiDB-lite"/>
    </source>
</evidence>
<keyword evidence="3" id="KW-0808">Transferase</keyword>
<evidence type="ECO:0000256" key="3">
    <source>
        <dbReference type="ARBA" id="ARBA00022679"/>
    </source>
</evidence>
<keyword evidence="6" id="KW-0067">ATP-binding</keyword>
<dbReference type="EC" id="2.7.1.67" evidence="2"/>